<organism evidence="1 2">
    <name type="scientific">Pistacia integerrima</name>
    <dbReference type="NCBI Taxonomy" id="434235"/>
    <lineage>
        <taxon>Eukaryota</taxon>
        <taxon>Viridiplantae</taxon>
        <taxon>Streptophyta</taxon>
        <taxon>Embryophyta</taxon>
        <taxon>Tracheophyta</taxon>
        <taxon>Spermatophyta</taxon>
        <taxon>Magnoliopsida</taxon>
        <taxon>eudicotyledons</taxon>
        <taxon>Gunneridae</taxon>
        <taxon>Pentapetalae</taxon>
        <taxon>rosids</taxon>
        <taxon>malvids</taxon>
        <taxon>Sapindales</taxon>
        <taxon>Anacardiaceae</taxon>
        <taxon>Pistacia</taxon>
    </lineage>
</organism>
<comment type="caution">
    <text evidence="1">The sequence shown here is derived from an EMBL/GenBank/DDBJ whole genome shotgun (WGS) entry which is preliminary data.</text>
</comment>
<name>A0ACC0ZQV9_9ROSI</name>
<proteinExistence type="predicted"/>
<sequence length="81" mass="9066">MIIAKDKGFNCCGFSLVVEQGEAMKTTVSTVKLQNPNCKLRHSERRSGILKYDTVSSMAAPCSTKSARFLFQLLYTMTPRE</sequence>
<dbReference type="Proteomes" id="UP001163603">
    <property type="component" value="Chromosome 1"/>
</dbReference>
<evidence type="ECO:0000313" key="2">
    <source>
        <dbReference type="Proteomes" id="UP001163603"/>
    </source>
</evidence>
<protein>
    <submittedName>
        <fullName evidence="1">Uncharacterized protein</fullName>
    </submittedName>
</protein>
<reference evidence="2" key="1">
    <citation type="journal article" date="2023" name="G3 (Bethesda)">
        <title>Genome assembly and association tests identify interacting loci associated with vigor, precocity, and sex in interspecific pistachio rootstocks.</title>
        <authorList>
            <person name="Palmer W."/>
            <person name="Jacygrad E."/>
            <person name="Sagayaradj S."/>
            <person name="Cavanaugh K."/>
            <person name="Han R."/>
            <person name="Bertier L."/>
            <person name="Beede B."/>
            <person name="Kafkas S."/>
            <person name="Golino D."/>
            <person name="Preece J."/>
            <person name="Michelmore R."/>
        </authorList>
    </citation>
    <scope>NUCLEOTIDE SEQUENCE [LARGE SCALE GENOMIC DNA]</scope>
</reference>
<dbReference type="EMBL" id="CM047736">
    <property type="protein sequence ID" value="KAJ0054407.1"/>
    <property type="molecule type" value="Genomic_DNA"/>
</dbReference>
<evidence type="ECO:0000313" key="1">
    <source>
        <dbReference type="EMBL" id="KAJ0054407.1"/>
    </source>
</evidence>
<keyword evidence="2" id="KW-1185">Reference proteome</keyword>
<gene>
    <name evidence="1" type="ORF">Pint_03330</name>
</gene>
<accession>A0ACC0ZQV9</accession>